<keyword evidence="9" id="KW-0949">S-adenosyl-L-methionine</keyword>
<sequence>MRPGVTHTLGQEQRAVFKGHAAVNTRAAQQPCRSASPSVPGASGEIPGADRRRGIVTAQQQDTTSPVIPHERDLILPALGPALLPVLPAVDIHAEECSRLLCVFVAGDHAERRRRGGSRGREAKEAGREGCGGGGVWHCTEGGKELRVQGTNDSSVVSKVSAAMQGYFPDPFLKSFVCRSVRRAPLINRGYYVRWKAVDHCVREFLRVTAGSARRQVLSLGAGFDSLYFRLHSAGALEGCVVFELDFPAVSRRKAALVAASPSLMGAVQSPTPPLQPVCLYSEQYRLLGADLRELRGVESALMGAGLDPTAPTLLLSEVVLTYMETERSDALIGWAAGLLPHAVFVMYEQLRPHDPFGRVMQEHFRRLSSALHALSEYPDTEAQRRRFLDRGWEHCVCLDMNHFYLGQLGPGERRRVEALEPFDEFEEWHQKCSHYFILTASKGCLTSMPLIPSPIAPPIPQLRPVSGPRALAVRPVSLAPGGGSVEGLGLGLGELSPGAVLLSGGAGRGGRGGEARVLIRDQAGWRCACVEPCSDWGVRVFHTVTAVPGWGCVVYGGRSSPLQPVTSILSVQSDPPPALAGPVSPADLCPVRLSARELVCSGGTAPRPRWRHTATALAYRGGGFLFVFGGRTVEEPALGDAHFLCVEEQRWVEGLIRVRTHTRIDQPAAFGSSPPRPPGVRQQGLLQKGSSWGKVRALRRVPAAVPSGVYETPRGFGTLKRRRQITLQYNSVVEWYAVPIGGAVPEPRHSHTACAYGEGVVVAGGLGRGGVPLGSVLLLRPQETGFCWEELHTQPPLVPRYSHSAHVIGQRLILVGGVWLQAEGVPGVAVVDLATGGSVEYSLDTSAVPWPLMLHAHRSAPLEDGGPELLLVGGGGNCFSFGTHLNPCPVSLDLRPALG</sequence>
<dbReference type="GO" id="GO:0030488">
    <property type="term" value="P:tRNA methylation"/>
    <property type="evidence" value="ECO:0007669"/>
    <property type="project" value="TreeGrafter"/>
</dbReference>
<keyword evidence="10" id="KW-0819">tRNA processing</keyword>
<gene>
    <name evidence="15" type="primary">Lcmt2</name>
    <name evidence="15" type="ORF">GTO95_0001169</name>
</gene>
<evidence type="ECO:0000256" key="14">
    <source>
        <dbReference type="SAM" id="MobiDB-lite"/>
    </source>
</evidence>
<feature type="non-terminal residue" evidence="15">
    <location>
        <position position="900"/>
    </location>
</feature>
<evidence type="ECO:0000256" key="7">
    <source>
        <dbReference type="ARBA" id="ARBA00022603"/>
    </source>
</evidence>
<dbReference type="SUPFAM" id="SSF53335">
    <property type="entry name" value="S-adenosyl-L-methionine-dependent methyltransferases"/>
    <property type="match status" value="1"/>
</dbReference>
<keyword evidence="16" id="KW-1185">Reference proteome</keyword>
<comment type="catalytic activity">
    <reaction evidence="1">
        <text>7-[(3S)-3-amino-3-carboxypropyl]wyosine(37) in tRNA(Phe) + S-adenosyl-L-methionine = 7-[(3S)-(3-amino-3-methoxycarbonyl)propyl]wyosine(37) in tRNA(Phe) + S-adenosyl-L-homocysteine</text>
        <dbReference type="Rhea" id="RHEA:36903"/>
        <dbReference type="Rhea" id="RHEA-COMP:10379"/>
        <dbReference type="Rhea" id="RHEA-COMP:11844"/>
        <dbReference type="ChEBI" id="CHEBI:57856"/>
        <dbReference type="ChEBI" id="CHEBI:59789"/>
        <dbReference type="ChEBI" id="CHEBI:73543"/>
        <dbReference type="ChEBI" id="CHEBI:74275"/>
        <dbReference type="EC" id="2.1.1.290"/>
    </reaction>
</comment>
<dbReference type="EMBL" id="JAAWVO010040638">
    <property type="protein sequence ID" value="MBN3318630.1"/>
    <property type="molecule type" value="Genomic_DNA"/>
</dbReference>
<organism evidence="15 16">
    <name type="scientific">Atractosteus spatula</name>
    <name type="common">Alligator gar</name>
    <name type="synonym">Lepisosteus spatula</name>
    <dbReference type="NCBI Taxonomy" id="7917"/>
    <lineage>
        <taxon>Eukaryota</taxon>
        <taxon>Metazoa</taxon>
        <taxon>Chordata</taxon>
        <taxon>Craniata</taxon>
        <taxon>Vertebrata</taxon>
        <taxon>Euteleostomi</taxon>
        <taxon>Actinopterygii</taxon>
        <taxon>Neopterygii</taxon>
        <taxon>Holostei</taxon>
        <taxon>Semionotiformes</taxon>
        <taxon>Lepisosteidae</taxon>
        <taxon>Atractosteus</taxon>
    </lineage>
</organism>
<evidence type="ECO:0000256" key="6">
    <source>
        <dbReference type="ARBA" id="ARBA00018045"/>
    </source>
</evidence>
<comment type="caution">
    <text evidence="15">The sequence shown here is derived from an EMBL/GenBank/DDBJ whole genome shotgun (WGS) entry which is preliminary data.</text>
</comment>
<comment type="catalytic activity">
    <reaction evidence="13">
        <text>7-[(3S)-(3-amino-3-methoxycarbonyl)propyl]wyosine(37) in tRNA(Phe) + S-adenosyl-L-methionine + CO2 = wybutosine(37) in tRNA(Phe) + S-adenosyl-L-homocysteine + 2 H(+)</text>
        <dbReference type="Rhea" id="RHEA:37119"/>
        <dbReference type="Rhea" id="RHEA-COMP:11844"/>
        <dbReference type="Rhea" id="RHEA-COMP:11847"/>
        <dbReference type="ChEBI" id="CHEBI:15378"/>
        <dbReference type="ChEBI" id="CHEBI:16526"/>
        <dbReference type="ChEBI" id="CHEBI:57856"/>
        <dbReference type="ChEBI" id="CHEBI:59789"/>
        <dbReference type="ChEBI" id="CHEBI:73544"/>
        <dbReference type="ChEBI" id="CHEBI:74275"/>
        <dbReference type="EC" id="2.3.1.231"/>
    </reaction>
</comment>
<dbReference type="GO" id="GO:0031591">
    <property type="term" value="P:wybutosine biosynthetic process"/>
    <property type="evidence" value="ECO:0007669"/>
    <property type="project" value="TreeGrafter"/>
</dbReference>
<evidence type="ECO:0000256" key="8">
    <source>
        <dbReference type="ARBA" id="ARBA00022679"/>
    </source>
</evidence>
<evidence type="ECO:0000256" key="10">
    <source>
        <dbReference type="ARBA" id="ARBA00022694"/>
    </source>
</evidence>
<dbReference type="Proteomes" id="UP000736164">
    <property type="component" value="Unassembled WGS sequence"/>
</dbReference>
<evidence type="ECO:0000256" key="4">
    <source>
        <dbReference type="ARBA" id="ARBA00012155"/>
    </source>
</evidence>
<evidence type="ECO:0000256" key="2">
    <source>
        <dbReference type="ARBA" id="ARBA00004797"/>
    </source>
</evidence>
<dbReference type="PANTHER" id="PTHR46529:SF1">
    <property type="entry name" value="TRNA WYBUTOSINE-SYNTHESIZING PROTEIN 4"/>
    <property type="match status" value="1"/>
</dbReference>
<feature type="region of interest" description="Disordered" evidence="14">
    <location>
        <begin position="27"/>
        <end position="49"/>
    </location>
</feature>
<reference evidence="15" key="1">
    <citation type="journal article" date="2021" name="Cell">
        <title>Tracing the genetic footprints of vertebrate landing in non-teleost ray-finned fishes.</title>
        <authorList>
            <person name="Bi X."/>
            <person name="Wang K."/>
            <person name="Yang L."/>
            <person name="Pan H."/>
            <person name="Jiang H."/>
            <person name="Wei Q."/>
            <person name="Fang M."/>
            <person name="Yu H."/>
            <person name="Zhu C."/>
            <person name="Cai Y."/>
            <person name="He Y."/>
            <person name="Gan X."/>
            <person name="Zeng H."/>
            <person name="Yu D."/>
            <person name="Zhu Y."/>
            <person name="Jiang H."/>
            <person name="Qiu Q."/>
            <person name="Yang H."/>
            <person name="Zhang Y.E."/>
            <person name="Wang W."/>
            <person name="Zhu M."/>
            <person name="He S."/>
            <person name="Zhang G."/>
        </authorList>
    </citation>
    <scope>NUCLEOTIDE SEQUENCE</scope>
    <source>
        <strain evidence="15">Allg_001</strain>
    </source>
</reference>
<dbReference type="EC" id="2.1.1.290" evidence="5"/>
<dbReference type="Gene3D" id="2.120.10.80">
    <property type="entry name" value="Kelch-type beta propeller"/>
    <property type="match status" value="2"/>
</dbReference>
<protein>
    <recommendedName>
        <fullName evidence="6">tRNA wybutosine-synthesizing protein 4</fullName>
        <ecNumber evidence="5">2.1.1.290</ecNumber>
        <ecNumber evidence="4">2.3.1.231</ecNumber>
    </recommendedName>
    <alternativeName>
        <fullName evidence="12">tRNA(Phe) (7-(3-amino-3-(methoxycarbonyl)propyl)wyosine(37)-N)-methoxycarbonyltransferase</fullName>
    </alternativeName>
    <alternativeName>
        <fullName evidence="11">tRNA(Phe) (7-(3-amino-3-carboxypropyl)wyosine(37)-O)-methyltransferase</fullName>
    </alternativeName>
</protein>
<dbReference type="InterPro" id="IPR029063">
    <property type="entry name" value="SAM-dependent_MTases_sf"/>
</dbReference>
<dbReference type="InterPro" id="IPR007213">
    <property type="entry name" value="Ppm1/Ppm2/Tcmp"/>
</dbReference>
<feature type="compositionally biased region" description="Polar residues" evidence="14">
    <location>
        <begin position="27"/>
        <end position="37"/>
    </location>
</feature>
<evidence type="ECO:0000256" key="13">
    <source>
        <dbReference type="ARBA" id="ARBA00049250"/>
    </source>
</evidence>
<dbReference type="UniPathway" id="UPA00375"/>
<dbReference type="Gene3D" id="3.40.50.150">
    <property type="entry name" value="Vaccinia Virus protein VP39"/>
    <property type="match status" value="1"/>
</dbReference>
<dbReference type="SUPFAM" id="SSF117281">
    <property type="entry name" value="Kelch motif"/>
    <property type="match status" value="2"/>
</dbReference>
<accession>A0A8J7NVR7</accession>
<dbReference type="AlphaFoldDB" id="A0A8J7NVR7"/>
<name>A0A8J7NVR7_ATRSP</name>
<comment type="similarity">
    <text evidence="3">Belongs to the methyltransferase superfamily. LCMT family.</text>
</comment>
<dbReference type="GO" id="GO:0008175">
    <property type="term" value="F:tRNA methyltransferase activity"/>
    <property type="evidence" value="ECO:0007669"/>
    <property type="project" value="TreeGrafter"/>
</dbReference>
<dbReference type="EC" id="2.3.1.231" evidence="4"/>
<feature type="non-terminal residue" evidence="15">
    <location>
        <position position="1"/>
    </location>
</feature>
<evidence type="ECO:0000256" key="12">
    <source>
        <dbReference type="ARBA" id="ARBA00030847"/>
    </source>
</evidence>
<evidence type="ECO:0000256" key="5">
    <source>
        <dbReference type="ARBA" id="ARBA00012779"/>
    </source>
</evidence>
<dbReference type="PANTHER" id="PTHR46529">
    <property type="entry name" value="TRNA WYBUTOSINE-SYNTHESIZING PROTEIN 4"/>
    <property type="match status" value="1"/>
</dbReference>
<keyword evidence="7" id="KW-0489">Methyltransferase</keyword>
<evidence type="ECO:0000313" key="16">
    <source>
        <dbReference type="Proteomes" id="UP000736164"/>
    </source>
</evidence>
<keyword evidence="8" id="KW-0808">Transferase</keyword>
<dbReference type="InterPro" id="IPR015915">
    <property type="entry name" value="Kelch-typ_b-propeller"/>
</dbReference>
<proteinExistence type="inferred from homology"/>
<dbReference type="FunFam" id="3.40.50.150:FF:000207">
    <property type="entry name" value="Leucine carboxyl methyltransferase 2"/>
    <property type="match status" value="1"/>
</dbReference>
<evidence type="ECO:0000256" key="1">
    <source>
        <dbReference type="ARBA" id="ARBA00001806"/>
    </source>
</evidence>
<evidence type="ECO:0000256" key="11">
    <source>
        <dbReference type="ARBA" id="ARBA00029750"/>
    </source>
</evidence>
<evidence type="ECO:0000256" key="3">
    <source>
        <dbReference type="ARBA" id="ARBA00010703"/>
    </source>
</evidence>
<comment type="pathway">
    <text evidence="2">tRNA modification; wybutosine-tRNA(Phe) biosynthesis.</text>
</comment>
<evidence type="ECO:0000256" key="9">
    <source>
        <dbReference type="ARBA" id="ARBA00022691"/>
    </source>
</evidence>
<evidence type="ECO:0000313" key="15">
    <source>
        <dbReference type="EMBL" id="MBN3318630.1"/>
    </source>
</evidence>
<dbReference type="Pfam" id="PF04072">
    <property type="entry name" value="LCM"/>
    <property type="match status" value="1"/>
</dbReference>